<proteinExistence type="predicted"/>
<accession>A0ABS8SJK9</accession>
<sequence length="126" mass="13634">MVVVMGHHSPDGPSPSPSPLNPRKAKVRRPPDGLLVRPSPAPVSEPHSGLTLTPIVNLTSTRDLTPDSNQEPDLGVISSIKVRSLVEVKVGPWLKVKSLVRDRIDAGSWVNIWVGFGLSLRLLVRS</sequence>
<keyword evidence="3" id="KW-1185">Reference proteome</keyword>
<comment type="caution">
    <text evidence="2">The sequence shown here is derived from an EMBL/GenBank/DDBJ whole genome shotgun (WGS) entry which is preliminary data.</text>
</comment>
<dbReference type="EMBL" id="JACEIK010000562">
    <property type="protein sequence ID" value="MCD7459104.1"/>
    <property type="molecule type" value="Genomic_DNA"/>
</dbReference>
<organism evidence="2 3">
    <name type="scientific">Datura stramonium</name>
    <name type="common">Jimsonweed</name>
    <name type="synonym">Common thornapple</name>
    <dbReference type="NCBI Taxonomy" id="4076"/>
    <lineage>
        <taxon>Eukaryota</taxon>
        <taxon>Viridiplantae</taxon>
        <taxon>Streptophyta</taxon>
        <taxon>Embryophyta</taxon>
        <taxon>Tracheophyta</taxon>
        <taxon>Spermatophyta</taxon>
        <taxon>Magnoliopsida</taxon>
        <taxon>eudicotyledons</taxon>
        <taxon>Gunneridae</taxon>
        <taxon>Pentapetalae</taxon>
        <taxon>asterids</taxon>
        <taxon>lamiids</taxon>
        <taxon>Solanales</taxon>
        <taxon>Solanaceae</taxon>
        <taxon>Solanoideae</taxon>
        <taxon>Datureae</taxon>
        <taxon>Datura</taxon>
    </lineage>
</organism>
<dbReference type="Proteomes" id="UP000823775">
    <property type="component" value="Unassembled WGS sequence"/>
</dbReference>
<gene>
    <name evidence="2" type="ORF">HAX54_040104</name>
</gene>
<protein>
    <submittedName>
        <fullName evidence="2">Uncharacterized protein</fullName>
    </submittedName>
</protein>
<evidence type="ECO:0000256" key="1">
    <source>
        <dbReference type="SAM" id="MobiDB-lite"/>
    </source>
</evidence>
<name>A0ABS8SJK9_DATST</name>
<feature type="region of interest" description="Disordered" evidence="1">
    <location>
        <begin position="1"/>
        <end position="50"/>
    </location>
</feature>
<reference evidence="2 3" key="1">
    <citation type="journal article" date="2021" name="BMC Genomics">
        <title>Datura genome reveals duplications of psychoactive alkaloid biosynthetic genes and high mutation rate following tissue culture.</title>
        <authorList>
            <person name="Rajewski A."/>
            <person name="Carter-House D."/>
            <person name="Stajich J."/>
            <person name="Litt A."/>
        </authorList>
    </citation>
    <scope>NUCLEOTIDE SEQUENCE [LARGE SCALE GENOMIC DNA]</scope>
    <source>
        <strain evidence="2">AR-01</strain>
    </source>
</reference>
<evidence type="ECO:0000313" key="2">
    <source>
        <dbReference type="EMBL" id="MCD7459104.1"/>
    </source>
</evidence>
<evidence type="ECO:0000313" key="3">
    <source>
        <dbReference type="Proteomes" id="UP000823775"/>
    </source>
</evidence>